<evidence type="ECO:0000256" key="1">
    <source>
        <dbReference type="ARBA" id="ARBA00004651"/>
    </source>
</evidence>
<evidence type="ECO:0000313" key="10">
    <source>
        <dbReference type="Proteomes" id="UP001596072"/>
    </source>
</evidence>
<name>A0ABW0ZHX8_9ACTN</name>
<dbReference type="InterPro" id="IPR000522">
    <property type="entry name" value="ABC_transptr_permease_BtuC"/>
</dbReference>
<dbReference type="SUPFAM" id="SSF81345">
    <property type="entry name" value="ABC transporter involved in vitamin B12 uptake, BtuC"/>
    <property type="match status" value="1"/>
</dbReference>
<evidence type="ECO:0000256" key="5">
    <source>
        <dbReference type="ARBA" id="ARBA00022692"/>
    </source>
</evidence>
<feature type="transmembrane region" description="Helical" evidence="8">
    <location>
        <begin position="208"/>
        <end position="228"/>
    </location>
</feature>
<keyword evidence="10" id="KW-1185">Reference proteome</keyword>
<evidence type="ECO:0000256" key="4">
    <source>
        <dbReference type="ARBA" id="ARBA00022475"/>
    </source>
</evidence>
<organism evidence="9 10">
    <name type="scientific">Nocardioides vastitatis</name>
    <dbReference type="NCBI Taxonomy" id="2568655"/>
    <lineage>
        <taxon>Bacteria</taxon>
        <taxon>Bacillati</taxon>
        <taxon>Actinomycetota</taxon>
        <taxon>Actinomycetes</taxon>
        <taxon>Propionibacteriales</taxon>
        <taxon>Nocardioidaceae</taxon>
        <taxon>Nocardioides</taxon>
    </lineage>
</organism>
<feature type="transmembrane region" description="Helical" evidence="8">
    <location>
        <begin position="288"/>
        <end position="309"/>
    </location>
</feature>
<keyword evidence="4" id="KW-1003">Cell membrane</keyword>
<dbReference type="PANTHER" id="PTHR30472:SF1">
    <property type="entry name" value="FE(3+) DICITRATE TRANSPORT SYSTEM PERMEASE PROTEIN FECC-RELATED"/>
    <property type="match status" value="1"/>
</dbReference>
<keyword evidence="6 8" id="KW-1133">Transmembrane helix</keyword>
<comment type="similarity">
    <text evidence="2">Belongs to the binding-protein-dependent transport system permease family. FecCD subfamily.</text>
</comment>
<proteinExistence type="inferred from homology"/>
<sequence>MQALVEAAVAPARPAIATGRSRRALAIATAAGALLAVVVLSLALGVRGVAVGETWRALFDPVAGNVDHQVIRGQRVPRTVIGLLAGAALGLAGALIQGVTRNPIADPGLLGLNAGASLGIVVAAAYLGVTSPLGFIWFAFLGSSLAAVVVFAIGHGRPVQLALAGATVTALLTPLTTLVLFWDFDAFNQFRFWAVGALTGRGLDTVAALWPFLLAGAVVCMVVAHRLNALALGDDVAAALGQRIGTTRAIAGLAIVALAGTATALAGPIALVGLAVPHAARRLVGTDYRWIVPMCALLGPLMLVTADVIGRLVRQPGEMEAGVVAAIIGAPVLVAVARGRRVAAL</sequence>
<comment type="caution">
    <text evidence="9">The sequence shown here is derived from an EMBL/GenBank/DDBJ whole genome shotgun (WGS) entry which is preliminary data.</text>
</comment>
<dbReference type="RefSeq" id="WP_136433984.1">
    <property type="nucleotide sequence ID" value="NZ_JBHSNS010000009.1"/>
</dbReference>
<evidence type="ECO:0000256" key="8">
    <source>
        <dbReference type="SAM" id="Phobius"/>
    </source>
</evidence>
<evidence type="ECO:0000256" key="6">
    <source>
        <dbReference type="ARBA" id="ARBA00022989"/>
    </source>
</evidence>
<dbReference type="Gene3D" id="1.10.3470.10">
    <property type="entry name" value="ABC transporter involved in vitamin B12 uptake, BtuC"/>
    <property type="match status" value="1"/>
</dbReference>
<feature type="transmembrane region" description="Helical" evidence="8">
    <location>
        <begin position="135"/>
        <end position="154"/>
    </location>
</feature>
<protein>
    <submittedName>
        <fullName evidence="9">FecCD family ABC transporter permease</fullName>
    </submittedName>
</protein>
<evidence type="ECO:0000256" key="2">
    <source>
        <dbReference type="ARBA" id="ARBA00007935"/>
    </source>
</evidence>
<dbReference type="PANTHER" id="PTHR30472">
    <property type="entry name" value="FERRIC ENTEROBACTIN TRANSPORT SYSTEM PERMEASE PROTEIN"/>
    <property type="match status" value="1"/>
</dbReference>
<evidence type="ECO:0000256" key="3">
    <source>
        <dbReference type="ARBA" id="ARBA00022448"/>
    </source>
</evidence>
<accession>A0ABW0ZHX8</accession>
<feature type="transmembrane region" description="Helical" evidence="8">
    <location>
        <begin position="79"/>
        <end position="96"/>
    </location>
</feature>
<reference evidence="10" key="1">
    <citation type="journal article" date="2019" name="Int. J. Syst. Evol. Microbiol.">
        <title>The Global Catalogue of Microorganisms (GCM) 10K type strain sequencing project: providing services to taxonomists for standard genome sequencing and annotation.</title>
        <authorList>
            <consortium name="The Broad Institute Genomics Platform"/>
            <consortium name="The Broad Institute Genome Sequencing Center for Infectious Disease"/>
            <person name="Wu L."/>
            <person name="Ma J."/>
        </authorList>
    </citation>
    <scope>NUCLEOTIDE SEQUENCE [LARGE SCALE GENOMIC DNA]</scope>
    <source>
        <strain evidence="10">YIM 94188</strain>
    </source>
</reference>
<feature type="transmembrane region" description="Helical" evidence="8">
    <location>
        <begin position="249"/>
        <end position="276"/>
    </location>
</feature>
<feature type="transmembrane region" description="Helical" evidence="8">
    <location>
        <begin position="321"/>
        <end position="339"/>
    </location>
</feature>
<dbReference type="CDD" id="cd06550">
    <property type="entry name" value="TM_ABC_iron-siderophores_like"/>
    <property type="match status" value="1"/>
</dbReference>
<evidence type="ECO:0000256" key="7">
    <source>
        <dbReference type="ARBA" id="ARBA00023136"/>
    </source>
</evidence>
<feature type="transmembrane region" description="Helical" evidence="8">
    <location>
        <begin position="108"/>
        <end position="129"/>
    </location>
</feature>
<keyword evidence="3" id="KW-0813">Transport</keyword>
<feature type="transmembrane region" description="Helical" evidence="8">
    <location>
        <begin position="161"/>
        <end position="182"/>
    </location>
</feature>
<keyword evidence="5 8" id="KW-0812">Transmembrane</keyword>
<gene>
    <name evidence="9" type="ORF">ACFPQB_16760</name>
</gene>
<dbReference type="Pfam" id="PF01032">
    <property type="entry name" value="FecCD"/>
    <property type="match status" value="1"/>
</dbReference>
<dbReference type="InterPro" id="IPR037294">
    <property type="entry name" value="ABC_BtuC-like"/>
</dbReference>
<dbReference type="Proteomes" id="UP001596072">
    <property type="component" value="Unassembled WGS sequence"/>
</dbReference>
<keyword evidence="7 8" id="KW-0472">Membrane</keyword>
<comment type="subcellular location">
    <subcellularLocation>
        <location evidence="1">Cell membrane</location>
        <topology evidence="1">Multi-pass membrane protein</topology>
    </subcellularLocation>
</comment>
<evidence type="ECO:0000313" key="9">
    <source>
        <dbReference type="EMBL" id="MFC5730574.1"/>
    </source>
</evidence>
<feature type="transmembrane region" description="Helical" evidence="8">
    <location>
        <begin position="24"/>
        <end position="46"/>
    </location>
</feature>
<dbReference type="EMBL" id="JBHSNS010000009">
    <property type="protein sequence ID" value="MFC5730574.1"/>
    <property type="molecule type" value="Genomic_DNA"/>
</dbReference>